<comment type="caution">
    <text evidence="2">The sequence shown here is derived from an EMBL/GenBank/DDBJ whole genome shotgun (WGS) entry which is preliminary data.</text>
</comment>
<dbReference type="SUPFAM" id="SSF52218">
    <property type="entry name" value="Flavoproteins"/>
    <property type="match status" value="1"/>
</dbReference>
<evidence type="ECO:0000313" key="2">
    <source>
        <dbReference type="EMBL" id="MFD1932454.1"/>
    </source>
</evidence>
<dbReference type="InterPro" id="IPR029039">
    <property type="entry name" value="Flavoprotein-like_sf"/>
</dbReference>
<keyword evidence="3" id="KW-1185">Reference proteome</keyword>
<dbReference type="EMBL" id="JBHUFV010000020">
    <property type="protein sequence ID" value="MFD1932454.1"/>
    <property type="molecule type" value="Genomic_DNA"/>
</dbReference>
<name>A0ABW4STI5_9ACTN</name>
<dbReference type="Gene3D" id="3.40.50.360">
    <property type="match status" value="1"/>
</dbReference>
<dbReference type="RefSeq" id="WP_379572512.1">
    <property type="nucleotide sequence ID" value="NZ_JBHUFV010000020.1"/>
</dbReference>
<evidence type="ECO:0000259" key="1">
    <source>
        <dbReference type="Pfam" id="PF03358"/>
    </source>
</evidence>
<dbReference type="InterPro" id="IPR005025">
    <property type="entry name" value="FMN_Rdtase-like_dom"/>
</dbReference>
<sequence length="99" mass="10799">MRKEWAAKPVGFVSYGGLAGGLRAVEQLRQVLAELRAVTLRDTVSFHFPHDHVEQSGRVTDSAVAKAAETAAHTLFDRLTWWGNALRAARAARPYALAG</sequence>
<reference evidence="3" key="1">
    <citation type="journal article" date="2019" name="Int. J. Syst. Evol. Microbiol.">
        <title>The Global Catalogue of Microorganisms (GCM) 10K type strain sequencing project: providing services to taxonomists for standard genome sequencing and annotation.</title>
        <authorList>
            <consortium name="The Broad Institute Genomics Platform"/>
            <consortium name="The Broad Institute Genome Sequencing Center for Infectious Disease"/>
            <person name="Wu L."/>
            <person name="Ma J."/>
        </authorList>
    </citation>
    <scope>NUCLEOTIDE SEQUENCE [LARGE SCALE GENOMIC DNA]</scope>
    <source>
        <strain evidence="3">ICMP 6774ER</strain>
    </source>
</reference>
<feature type="domain" description="NADPH-dependent FMN reductase-like" evidence="1">
    <location>
        <begin position="2"/>
        <end position="48"/>
    </location>
</feature>
<proteinExistence type="predicted"/>
<protein>
    <submittedName>
        <fullName evidence="2">NADPH-dependent FMN reductase</fullName>
        <ecNumber evidence="2">1.-.-.-</ecNumber>
    </submittedName>
</protein>
<evidence type="ECO:0000313" key="3">
    <source>
        <dbReference type="Proteomes" id="UP001597368"/>
    </source>
</evidence>
<gene>
    <name evidence="2" type="ORF">ACFSKW_13310</name>
</gene>
<organism evidence="2 3">
    <name type="scientific">Nonomuraea mangrovi</name>
    <dbReference type="NCBI Taxonomy" id="2316207"/>
    <lineage>
        <taxon>Bacteria</taxon>
        <taxon>Bacillati</taxon>
        <taxon>Actinomycetota</taxon>
        <taxon>Actinomycetes</taxon>
        <taxon>Streptosporangiales</taxon>
        <taxon>Streptosporangiaceae</taxon>
        <taxon>Nonomuraea</taxon>
    </lineage>
</organism>
<dbReference type="GO" id="GO:0016491">
    <property type="term" value="F:oxidoreductase activity"/>
    <property type="evidence" value="ECO:0007669"/>
    <property type="project" value="UniProtKB-KW"/>
</dbReference>
<accession>A0ABW4STI5</accession>
<dbReference type="EC" id="1.-.-.-" evidence="2"/>
<dbReference type="Pfam" id="PF03358">
    <property type="entry name" value="FMN_red"/>
    <property type="match status" value="1"/>
</dbReference>
<dbReference type="Proteomes" id="UP001597368">
    <property type="component" value="Unassembled WGS sequence"/>
</dbReference>
<keyword evidence="2" id="KW-0560">Oxidoreductase</keyword>